<evidence type="ECO:0000313" key="2">
    <source>
        <dbReference type="EMBL" id="REE28962.1"/>
    </source>
</evidence>
<dbReference type="PANTHER" id="PTHR33490">
    <property type="entry name" value="BLR5614 PROTEIN-RELATED"/>
    <property type="match status" value="1"/>
</dbReference>
<dbReference type="EMBL" id="QREL01000001">
    <property type="protein sequence ID" value="REE28962.1"/>
    <property type="molecule type" value="Genomic_DNA"/>
</dbReference>
<feature type="domain" description="Transglutaminase-like" evidence="1">
    <location>
        <begin position="462"/>
        <end position="523"/>
    </location>
</feature>
<dbReference type="InterPro" id="IPR038765">
    <property type="entry name" value="Papain-like_cys_pep_sf"/>
</dbReference>
<dbReference type="InterPro" id="IPR002931">
    <property type="entry name" value="Transglutaminase-like"/>
</dbReference>
<dbReference type="Gene3D" id="3.10.620.30">
    <property type="match status" value="1"/>
</dbReference>
<dbReference type="Pfam" id="PF01841">
    <property type="entry name" value="Transglut_core"/>
    <property type="match status" value="1"/>
</dbReference>
<dbReference type="AlphaFoldDB" id="A0A371NEN9"/>
<comment type="caution">
    <text evidence="2">The sequence shown here is derived from an EMBL/GenBank/DDBJ whole genome shotgun (WGS) entry which is preliminary data.</text>
</comment>
<dbReference type="Proteomes" id="UP000256864">
    <property type="component" value="Unassembled WGS sequence"/>
</dbReference>
<accession>A0A371NEN9</accession>
<reference evidence="2 3" key="1">
    <citation type="submission" date="2018-07" db="EMBL/GenBank/DDBJ databases">
        <title>Genomic Encyclopedia of Type Strains, Phase IV (KMG-IV): sequencing the most valuable type-strain genomes for metagenomic binning, comparative biology and taxonomic classification.</title>
        <authorList>
            <person name="Goeker M."/>
        </authorList>
    </citation>
    <scope>NUCLEOTIDE SEQUENCE [LARGE SCALE GENOMIC DNA]</scope>
    <source>
        <strain evidence="2 3">DSM 7466</strain>
    </source>
</reference>
<name>A0A371NEN9_9EURY</name>
<dbReference type="InterPro" id="IPR018975">
    <property type="entry name" value="Pseudomurein-binding_repeat"/>
</dbReference>
<protein>
    <submittedName>
        <fullName evidence="2">Pseudomurein-binding repeat protein</fullName>
    </submittedName>
</protein>
<dbReference type="Pfam" id="PF09373">
    <property type="entry name" value="PMBR"/>
    <property type="match status" value="4"/>
</dbReference>
<dbReference type="SMART" id="SM00460">
    <property type="entry name" value="TGc"/>
    <property type="match status" value="1"/>
</dbReference>
<sequence>MQDSVLHSGGDSISRGMQLLCVLFACMVLLNTGEIYAQNTQGEEALLPDNMTAKTCSTVMESNSTVAVVNASAEANKTLDSAAGPSVSRADVEDAAVRVNTFIAKNKRLPLTVEVGSVKVNMAQFLQLESYYVLNRTPTVNQVQLPAKTSGTMLKGSIYLKDYLEVAGRVLSSGGAPGYIGFRDQNIRFESLVWLFARAINFKVTNQRLPNYIKLNELNSVKSSTPTSNNSGSSDAASGNSGFTREQILAAAKSLKNYIDRSQSLPGYVQVANQRLGIAQFLHLMVKCLNQINLGKNTPIAPVTAGEATKPAGDARGTLKRSEYLKVASGVQGFMEKNHRAPNYAGSSKGRISYESLVYSISRVLSFYSTNKRLPNTVTVTRLASSLKNRPENDPYNGESTARYLASSASCPVDSPDIRSLASEITRGLTSTFSRAEAVFNWVRDNINYSFYYNTKYGAVGTLKKRTGNCVDHTHLLVALARASGIPARYVHGTCNFTSGKVYGHVWAQLLVGDTWYAADATSSRNSLGVVNNWNTSSAVIKGIYASLPF</sequence>
<evidence type="ECO:0000313" key="3">
    <source>
        <dbReference type="Proteomes" id="UP000256864"/>
    </source>
</evidence>
<dbReference type="SUPFAM" id="SSF54001">
    <property type="entry name" value="Cysteine proteinases"/>
    <property type="match status" value="1"/>
</dbReference>
<gene>
    <name evidence="2" type="ORF">C7452_0992</name>
</gene>
<keyword evidence="3" id="KW-1185">Reference proteome</keyword>
<organism evidence="2 3">
    <name type="scientific">Methanothermobacter defluvii</name>
    <dbReference type="NCBI Taxonomy" id="49339"/>
    <lineage>
        <taxon>Archaea</taxon>
        <taxon>Methanobacteriati</taxon>
        <taxon>Methanobacteriota</taxon>
        <taxon>Methanomada group</taxon>
        <taxon>Methanobacteria</taxon>
        <taxon>Methanobacteriales</taxon>
        <taxon>Methanobacteriaceae</taxon>
        <taxon>Methanothermobacter</taxon>
    </lineage>
</organism>
<proteinExistence type="predicted"/>
<dbReference type="PANTHER" id="PTHR33490:SF3">
    <property type="entry name" value="CONSERVED INTEGRAL MEMBRANE PROTEIN"/>
    <property type="match status" value="1"/>
</dbReference>
<evidence type="ECO:0000259" key="1">
    <source>
        <dbReference type="SMART" id="SM00460"/>
    </source>
</evidence>